<protein>
    <submittedName>
        <fullName evidence="1">Uncharacterized protein</fullName>
    </submittedName>
</protein>
<accession>A0A7G9QK54</accession>
<evidence type="ECO:0000313" key="1">
    <source>
        <dbReference type="EMBL" id="QNN43729.1"/>
    </source>
</evidence>
<gene>
    <name evidence="1" type="ORF">H9L23_06465</name>
</gene>
<dbReference type="EMBL" id="CP060723">
    <property type="protein sequence ID" value="QNN43729.1"/>
    <property type="molecule type" value="Genomic_DNA"/>
</dbReference>
<sequence>MANERFEYNSLLLKTASGETSVIFPPHLGEQILAKAKEGASVSVTGSENTDPQGKKVFRLNSIEVNGSLIADTPPVAPLLNENQVEKSFSSSISGLNYGVDKNVNGFTLSSGERVSIAPHIAQQLTGQLKANEKIVVTGFLEPKRPGVVYSQKTSIIKARTININGQTYLVR</sequence>
<dbReference type="Proteomes" id="UP000515806">
    <property type="component" value="Chromosome"/>
</dbReference>
<name>A0A7G9QK54_9SPHI</name>
<proteinExistence type="predicted"/>
<reference evidence="1 2" key="1">
    <citation type="submission" date="2020-08" db="EMBL/GenBank/DDBJ databases">
        <title>Genome sequence of Pedobacter roseus KACC 11594T.</title>
        <authorList>
            <person name="Hyun D.-W."/>
            <person name="Bae J.-W."/>
        </authorList>
    </citation>
    <scope>NUCLEOTIDE SEQUENCE [LARGE SCALE GENOMIC DNA]</scope>
    <source>
        <strain evidence="1 2">KACC 11594</strain>
    </source>
</reference>
<dbReference type="AlphaFoldDB" id="A0A7G9QK54"/>
<evidence type="ECO:0000313" key="2">
    <source>
        <dbReference type="Proteomes" id="UP000515806"/>
    </source>
</evidence>
<dbReference type="RefSeq" id="WP_187594193.1">
    <property type="nucleotide sequence ID" value="NZ_CP060723.1"/>
</dbReference>
<organism evidence="1 2">
    <name type="scientific">Pedobacter roseus</name>
    <dbReference type="NCBI Taxonomy" id="336820"/>
    <lineage>
        <taxon>Bacteria</taxon>
        <taxon>Pseudomonadati</taxon>
        <taxon>Bacteroidota</taxon>
        <taxon>Sphingobacteriia</taxon>
        <taxon>Sphingobacteriales</taxon>
        <taxon>Sphingobacteriaceae</taxon>
        <taxon>Pedobacter</taxon>
    </lineage>
</organism>
<keyword evidence="2" id="KW-1185">Reference proteome</keyword>
<dbReference type="KEGG" id="proe:H9L23_06465"/>